<dbReference type="Proteomes" id="UP000053630">
    <property type="component" value="Unassembled WGS sequence"/>
</dbReference>
<organism evidence="1 2">
    <name type="scientific">Fomitiporia mediterranea (strain MF3/22)</name>
    <name type="common">Grapevine white-rot fungus</name>
    <dbReference type="NCBI Taxonomy" id="694068"/>
    <lineage>
        <taxon>Eukaryota</taxon>
        <taxon>Fungi</taxon>
        <taxon>Dikarya</taxon>
        <taxon>Basidiomycota</taxon>
        <taxon>Agaricomycotina</taxon>
        <taxon>Agaricomycetes</taxon>
        <taxon>Hymenochaetales</taxon>
        <taxon>Hymenochaetaceae</taxon>
        <taxon>Fomitiporia</taxon>
    </lineage>
</organism>
<dbReference type="SUPFAM" id="SSF56112">
    <property type="entry name" value="Protein kinase-like (PK-like)"/>
    <property type="match status" value="1"/>
</dbReference>
<dbReference type="EMBL" id="JH718914">
    <property type="protein sequence ID" value="EJC97365.1"/>
    <property type="molecule type" value="Genomic_DNA"/>
</dbReference>
<dbReference type="KEGG" id="fme:FOMMEDRAFT_32517"/>
<gene>
    <name evidence="1" type="ORF">FOMMEDRAFT_32517</name>
</gene>
<evidence type="ECO:0008006" key="3">
    <source>
        <dbReference type="Google" id="ProtNLM"/>
    </source>
</evidence>
<protein>
    <recommendedName>
        <fullName evidence="3">Protein kinase domain-containing protein</fullName>
    </recommendedName>
</protein>
<evidence type="ECO:0000313" key="1">
    <source>
        <dbReference type="EMBL" id="EJC97365.1"/>
    </source>
</evidence>
<proteinExistence type="predicted"/>
<dbReference type="Gene3D" id="3.30.200.20">
    <property type="entry name" value="Phosphorylase Kinase, domain 1"/>
    <property type="match status" value="1"/>
</dbReference>
<dbReference type="InterPro" id="IPR011009">
    <property type="entry name" value="Kinase-like_dom_sf"/>
</dbReference>
<feature type="non-terminal residue" evidence="1">
    <location>
        <position position="110"/>
    </location>
</feature>
<accession>R7SG22</accession>
<sequence>MPNTFNKALPDTLAKLADLGLDLSGCIEYEKVPIVHGGYCTVYIGTVSLTSKESLKNSEEETKMNVTVKELCLDISASRDSEKILAKELYIWSKIKHANILSLQGFILEN</sequence>
<reference evidence="2" key="1">
    <citation type="journal article" date="2012" name="Science">
        <title>The Paleozoic origin of enzymatic lignin decomposition reconstructed from 31 fungal genomes.</title>
        <authorList>
            <person name="Floudas D."/>
            <person name="Binder M."/>
            <person name="Riley R."/>
            <person name="Barry K."/>
            <person name="Blanchette R.A."/>
            <person name="Henrissat B."/>
            <person name="Martinez A.T."/>
            <person name="Otillar R."/>
            <person name="Spatafora J.W."/>
            <person name="Yadav J.S."/>
            <person name="Aerts A."/>
            <person name="Benoit I."/>
            <person name="Boyd A."/>
            <person name="Carlson A."/>
            <person name="Copeland A."/>
            <person name="Coutinho P.M."/>
            <person name="de Vries R.P."/>
            <person name="Ferreira P."/>
            <person name="Findley K."/>
            <person name="Foster B."/>
            <person name="Gaskell J."/>
            <person name="Glotzer D."/>
            <person name="Gorecki P."/>
            <person name="Heitman J."/>
            <person name="Hesse C."/>
            <person name="Hori C."/>
            <person name="Igarashi K."/>
            <person name="Jurgens J.A."/>
            <person name="Kallen N."/>
            <person name="Kersten P."/>
            <person name="Kohler A."/>
            <person name="Kuees U."/>
            <person name="Kumar T.K.A."/>
            <person name="Kuo A."/>
            <person name="LaButti K."/>
            <person name="Larrondo L.F."/>
            <person name="Lindquist E."/>
            <person name="Ling A."/>
            <person name="Lombard V."/>
            <person name="Lucas S."/>
            <person name="Lundell T."/>
            <person name="Martin R."/>
            <person name="McLaughlin D.J."/>
            <person name="Morgenstern I."/>
            <person name="Morin E."/>
            <person name="Murat C."/>
            <person name="Nagy L.G."/>
            <person name="Nolan M."/>
            <person name="Ohm R.A."/>
            <person name="Patyshakuliyeva A."/>
            <person name="Rokas A."/>
            <person name="Ruiz-Duenas F.J."/>
            <person name="Sabat G."/>
            <person name="Salamov A."/>
            <person name="Samejima M."/>
            <person name="Schmutz J."/>
            <person name="Slot J.C."/>
            <person name="St John F."/>
            <person name="Stenlid J."/>
            <person name="Sun H."/>
            <person name="Sun S."/>
            <person name="Syed K."/>
            <person name="Tsang A."/>
            <person name="Wiebenga A."/>
            <person name="Young D."/>
            <person name="Pisabarro A."/>
            <person name="Eastwood D.C."/>
            <person name="Martin F."/>
            <person name="Cullen D."/>
            <person name="Grigoriev I.V."/>
            <person name="Hibbett D.S."/>
        </authorList>
    </citation>
    <scope>NUCLEOTIDE SEQUENCE [LARGE SCALE GENOMIC DNA]</scope>
    <source>
        <strain evidence="2">MF3/22</strain>
    </source>
</reference>
<dbReference type="AlphaFoldDB" id="R7SG22"/>
<keyword evidence="2" id="KW-1185">Reference proteome</keyword>
<dbReference type="GeneID" id="18679210"/>
<name>R7SG22_FOMME</name>
<dbReference type="RefSeq" id="XP_007272372.1">
    <property type="nucleotide sequence ID" value="XM_007272310.1"/>
</dbReference>
<evidence type="ECO:0000313" key="2">
    <source>
        <dbReference type="Proteomes" id="UP000053630"/>
    </source>
</evidence>